<evidence type="ECO:0000256" key="1">
    <source>
        <dbReference type="SAM" id="SignalP"/>
    </source>
</evidence>
<comment type="caution">
    <text evidence="2">The sequence shown here is derived from an EMBL/GenBank/DDBJ whole genome shotgun (WGS) entry which is preliminary data.</text>
</comment>
<dbReference type="SMART" id="SM00028">
    <property type="entry name" value="TPR"/>
    <property type="match status" value="4"/>
</dbReference>
<dbReference type="PANTHER" id="PTHR12558">
    <property type="entry name" value="CELL DIVISION CYCLE 16,23,27"/>
    <property type="match status" value="1"/>
</dbReference>
<dbReference type="InterPro" id="IPR011990">
    <property type="entry name" value="TPR-like_helical_dom_sf"/>
</dbReference>
<dbReference type="RefSeq" id="WP_377176971.1">
    <property type="nucleotide sequence ID" value="NZ_JBHTMY010000002.1"/>
</dbReference>
<dbReference type="PANTHER" id="PTHR12558:SF13">
    <property type="entry name" value="CELL DIVISION CYCLE PROTEIN 27 HOMOLOG"/>
    <property type="match status" value="1"/>
</dbReference>
<protein>
    <submittedName>
        <fullName evidence="2">Tetratricopeptide repeat protein</fullName>
    </submittedName>
</protein>
<reference evidence="3" key="1">
    <citation type="journal article" date="2019" name="Int. J. Syst. Evol. Microbiol.">
        <title>The Global Catalogue of Microorganisms (GCM) 10K type strain sequencing project: providing services to taxonomists for standard genome sequencing and annotation.</title>
        <authorList>
            <consortium name="The Broad Institute Genomics Platform"/>
            <consortium name="The Broad Institute Genome Sequencing Center for Infectious Disease"/>
            <person name="Wu L."/>
            <person name="Ma J."/>
        </authorList>
    </citation>
    <scope>NUCLEOTIDE SEQUENCE [LARGE SCALE GENOMIC DNA]</scope>
    <source>
        <strain evidence="3">CCUG 61485</strain>
    </source>
</reference>
<dbReference type="InterPro" id="IPR019734">
    <property type="entry name" value="TPR_rpt"/>
</dbReference>
<evidence type="ECO:0000313" key="3">
    <source>
        <dbReference type="Proteomes" id="UP001597201"/>
    </source>
</evidence>
<dbReference type="Proteomes" id="UP001597201">
    <property type="component" value="Unassembled WGS sequence"/>
</dbReference>
<keyword evidence="1" id="KW-0732">Signal</keyword>
<proteinExistence type="predicted"/>
<dbReference type="Gene3D" id="1.25.40.10">
    <property type="entry name" value="Tetratricopeptide repeat domain"/>
    <property type="match status" value="2"/>
</dbReference>
<organism evidence="2 3">
    <name type="scientific">Namhaeicola litoreus</name>
    <dbReference type="NCBI Taxonomy" id="1052145"/>
    <lineage>
        <taxon>Bacteria</taxon>
        <taxon>Pseudomonadati</taxon>
        <taxon>Bacteroidota</taxon>
        <taxon>Flavobacteriia</taxon>
        <taxon>Flavobacteriales</taxon>
        <taxon>Flavobacteriaceae</taxon>
        <taxon>Namhaeicola</taxon>
    </lineage>
</organism>
<dbReference type="Pfam" id="PF13181">
    <property type="entry name" value="TPR_8"/>
    <property type="match status" value="1"/>
</dbReference>
<feature type="chain" id="PRO_5045615308" evidence="1">
    <location>
        <begin position="19"/>
        <end position="321"/>
    </location>
</feature>
<gene>
    <name evidence="2" type="ORF">ACFQ39_05420</name>
</gene>
<feature type="signal peptide" evidence="1">
    <location>
        <begin position="1"/>
        <end position="18"/>
    </location>
</feature>
<evidence type="ECO:0000313" key="2">
    <source>
        <dbReference type="EMBL" id="MFD1315047.1"/>
    </source>
</evidence>
<accession>A0ABW3XZP4</accession>
<keyword evidence="3" id="KW-1185">Reference proteome</keyword>
<dbReference type="SUPFAM" id="SSF48452">
    <property type="entry name" value="TPR-like"/>
    <property type="match status" value="2"/>
</dbReference>
<name>A0ABW3XZP4_9FLAO</name>
<dbReference type="EMBL" id="JBHTMY010000002">
    <property type="protein sequence ID" value="MFD1315047.1"/>
    <property type="molecule type" value="Genomic_DNA"/>
</dbReference>
<sequence length="321" mass="37294">MKRCVFLFSYILTFCVHAQEVDDLRLKMQEEQQTISFDTFFFEALKQKTIGNFDKAIYALEECQDIDPKNLAVLFEFSKNYFELNKYTEAEYYATLGLEIDPKNIYLLRHLKEINLRQNDFEGAVMAQSLIVQQYPEEEPDLIFIFLRAGKIDEAKSVLIKLDSEDKLPDSFASIKQSLLQDKTQAFLEHEVEKPLPLTTLAQLRLTFREEKTYAAMTAILENELKTKQYLDLLEDSTMALEFFPAQPFVYLMNGLALNSLRKYEEAISVLNSGFDMIVENPEMESKFFEQLSLAHKAMGDKKKAAEYYQKMLDSNALQNP</sequence>